<keyword evidence="2" id="KW-0805">Transcription regulation</keyword>
<accession>A0ABQ2P671</accession>
<dbReference type="SUPFAM" id="SSF46785">
    <property type="entry name" value="Winged helix' DNA-binding domain"/>
    <property type="match status" value="1"/>
</dbReference>
<evidence type="ECO:0000256" key="1">
    <source>
        <dbReference type="ARBA" id="ARBA00009437"/>
    </source>
</evidence>
<dbReference type="PANTHER" id="PTHR30537">
    <property type="entry name" value="HTH-TYPE TRANSCRIPTIONAL REGULATOR"/>
    <property type="match status" value="1"/>
</dbReference>
<dbReference type="PRINTS" id="PR00039">
    <property type="entry name" value="HTHLYSR"/>
</dbReference>
<dbReference type="PROSITE" id="PS50931">
    <property type="entry name" value="HTH_LYSR"/>
    <property type="match status" value="1"/>
</dbReference>
<dbReference type="Pfam" id="PF00126">
    <property type="entry name" value="HTH_1"/>
    <property type="match status" value="1"/>
</dbReference>
<dbReference type="InterPro" id="IPR000847">
    <property type="entry name" value="LysR_HTH_N"/>
</dbReference>
<evidence type="ECO:0000256" key="3">
    <source>
        <dbReference type="ARBA" id="ARBA00023125"/>
    </source>
</evidence>
<evidence type="ECO:0000259" key="5">
    <source>
        <dbReference type="PROSITE" id="PS50931"/>
    </source>
</evidence>
<organism evidence="6 7">
    <name type="scientific">Silvimonas iriomotensis</name>
    <dbReference type="NCBI Taxonomy" id="449662"/>
    <lineage>
        <taxon>Bacteria</taxon>
        <taxon>Pseudomonadati</taxon>
        <taxon>Pseudomonadota</taxon>
        <taxon>Betaproteobacteria</taxon>
        <taxon>Neisseriales</taxon>
        <taxon>Chitinibacteraceae</taxon>
        <taxon>Silvimonas</taxon>
    </lineage>
</organism>
<protein>
    <submittedName>
        <fullName evidence="6">LysR family transcriptional regulator</fullName>
    </submittedName>
</protein>
<dbReference type="Gene3D" id="1.10.10.10">
    <property type="entry name" value="Winged helix-like DNA-binding domain superfamily/Winged helix DNA-binding domain"/>
    <property type="match status" value="1"/>
</dbReference>
<proteinExistence type="inferred from homology"/>
<reference evidence="7" key="1">
    <citation type="journal article" date="2019" name="Int. J. Syst. Evol. Microbiol.">
        <title>The Global Catalogue of Microorganisms (GCM) 10K type strain sequencing project: providing services to taxonomists for standard genome sequencing and annotation.</title>
        <authorList>
            <consortium name="The Broad Institute Genomics Platform"/>
            <consortium name="The Broad Institute Genome Sequencing Center for Infectious Disease"/>
            <person name="Wu L."/>
            <person name="Ma J."/>
        </authorList>
    </citation>
    <scope>NUCLEOTIDE SEQUENCE [LARGE SCALE GENOMIC DNA]</scope>
    <source>
        <strain evidence="7">CGMCC 1.8859</strain>
    </source>
</reference>
<feature type="domain" description="HTH lysR-type" evidence="5">
    <location>
        <begin position="4"/>
        <end position="61"/>
    </location>
</feature>
<keyword evidence="3" id="KW-0238">DNA-binding</keyword>
<evidence type="ECO:0000313" key="6">
    <source>
        <dbReference type="EMBL" id="GGP18933.1"/>
    </source>
</evidence>
<dbReference type="InterPro" id="IPR036390">
    <property type="entry name" value="WH_DNA-bd_sf"/>
</dbReference>
<sequence>MAKDNYSDLLAFLAVAKARSFTRAAAQLGVSQSALSHTIRNLETRLGLRLLTRTTRSVAPTEAGEHLLQTLGPRFEEIDLELAALSNLRDQPAGHIRITATDYVTRTLLWPRLAPLLAQYPDLSLEIINDYGLSDIVAERYDIGVRLGNQVARDMIAVRISPDQRMTIVGSPDYLARRGMPDTPQALIEHNCINLRLPTHGGTYAWELAREGHTLQVRVEGQTTFNGSYQMLDAALSGMGLAYLPEEMAAPFVAAGQLRWVLSQWHPHFPGHHAYYQGRRQFSRALSLVIDTLRYPQHTT</sequence>
<dbReference type="SUPFAM" id="SSF53850">
    <property type="entry name" value="Periplasmic binding protein-like II"/>
    <property type="match status" value="1"/>
</dbReference>
<dbReference type="PANTHER" id="PTHR30537:SF1">
    <property type="entry name" value="HTH-TYPE TRANSCRIPTIONAL REGULATOR PGRR"/>
    <property type="match status" value="1"/>
</dbReference>
<keyword evidence="7" id="KW-1185">Reference proteome</keyword>
<name>A0ABQ2P671_9NEIS</name>
<comment type="caution">
    <text evidence="6">The sequence shown here is derived from an EMBL/GenBank/DDBJ whole genome shotgun (WGS) entry which is preliminary data.</text>
</comment>
<keyword evidence="4" id="KW-0804">Transcription</keyword>
<comment type="similarity">
    <text evidence="1">Belongs to the LysR transcriptional regulatory family.</text>
</comment>
<dbReference type="Gene3D" id="3.40.190.290">
    <property type="match status" value="1"/>
</dbReference>
<dbReference type="Proteomes" id="UP000637267">
    <property type="component" value="Unassembled WGS sequence"/>
</dbReference>
<dbReference type="Pfam" id="PF03466">
    <property type="entry name" value="LysR_substrate"/>
    <property type="match status" value="1"/>
</dbReference>
<evidence type="ECO:0000256" key="4">
    <source>
        <dbReference type="ARBA" id="ARBA00023163"/>
    </source>
</evidence>
<gene>
    <name evidence="6" type="ORF">GCM10010970_08110</name>
</gene>
<dbReference type="CDD" id="cd08474">
    <property type="entry name" value="PBP2_CrgA_like_5"/>
    <property type="match status" value="1"/>
</dbReference>
<evidence type="ECO:0000313" key="7">
    <source>
        <dbReference type="Proteomes" id="UP000637267"/>
    </source>
</evidence>
<evidence type="ECO:0000256" key="2">
    <source>
        <dbReference type="ARBA" id="ARBA00023015"/>
    </source>
</evidence>
<dbReference type="EMBL" id="BMLX01000001">
    <property type="protein sequence ID" value="GGP18933.1"/>
    <property type="molecule type" value="Genomic_DNA"/>
</dbReference>
<dbReference type="InterPro" id="IPR005119">
    <property type="entry name" value="LysR_subst-bd"/>
</dbReference>
<dbReference type="InterPro" id="IPR036388">
    <property type="entry name" value="WH-like_DNA-bd_sf"/>
</dbReference>
<dbReference type="RefSeq" id="WP_188702578.1">
    <property type="nucleotide sequence ID" value="NZ_BMLX01000001.1"/>
</dbReference>
<dbReference type="InterPro" id="IPR058163">
    <property type="entry name" value="LysR-type_TF_proteobact-type"/>
</dbReference>